<feature type="non-terminal residue" evidence="2">
    <location>
        <position position="212"/>
    </location>
</feature>
<organism evidence="2">
    <name type="scientific">marine sediment metagenome</name>
    <dbReference type="NCBI Taxonomy" id="412755"/>
    <lineage>
        <taxon>unclassified sequences</taxon>
        <taxon>metagenomes</taxon>
        <taxon>ecological metagenomes</taxon>
    </lineage>
</organism>
<feature type="compositionally biased region" description="Low complexity" evidence="1">
    <location>
        <begin position="47"/>
        <end position="56"/>
    </location>
</feature>
<proteinExistence type="predicted"/>
<dbReference type="Pfam" id="PF01391">
    <property type="entry name" value="Collagen"/>
    <property type="match status" value="1"/>
</dbReference>
<comment type="caution">
    <text evidence="2">The sequence shown here is derived from an EMBL/GenBank/DDBJ whole genome shotgun (WGS) entry which is preliminary data.</text>
</comment>
<dbReference type="InterPro" id="IPR008160">
    <property type="entry name" value="Collagen"/>
</dbReference>
<evidence type="ECO:0000313" key="2">
    <source>
        <dbReference type="EMBL" id="GAG33168.1"/>
    </source>
</evidence>
<dbReference type="AlphaFoldDB" id="X0X924"/>
<sequence>MADNAALLAVYTKLEQKIAAIDVRQGGPMGPQGQGGIKGEKGHVGNTGKQGTQGKTGVPGNKGAPGARGLTGATGSQGKDGRQGPGGTAGPQGNNGPMGPVGPQGHVGHDGVGISDAQIDMDGSLTLYMTDGSEIDAGMVGMGEDGSIVYSSSGGLPDSWKNKLDDHIADFNNPHQTSLVNLIDTLIVDPEEGQGIWWDEDTQLWKNRGTIA</sequence>
<reference evidence="2" key="1">
    <citation type="journal article" date="2014" name="Front. Microbiol.">
        <title>High frequency of phylogenetically diverse reductive dehalogenase-homologous genes in deep subseafloor sedimentary metagenomes.</title>
        <authorList>
            <person name="Kawai M."/>
            <person name="Futagami T."/>
            <person name="Toyoda A."/>
            <person name="Takaki Y."/>
            <person name="Nishi S."/>
            <person name="Hori S."/>
            <person name="Arai W."/>
            <person name="Tsubouchi T."/>
            <person name="Morono Y."/>
            <person name="Uchiyama I."/>
            <person name="Ito T."/>
            <person name="Fujiyama A."/>
            <person name="Inagaki F."/>
            <person name="Takami H."/>
        </authorList>
    </citation>
    <scope>NUCLEOTIDE SEQUENCE</scope>
    <source>
        <strain evidence="2">Expedition CK06-06</strain>
    </source>
</reference>
<dbReference type="PANTHER" id="PTHR24637">
    <property type="entry name" value="COLLAGEN"/>
    <property type="match status" value="1"/>
</dbReference>
<feature type="region of interest" description="Disordered" evidence="1">
    <location>
        <begin position="24"/>
        <end position="113"/>
    </location>
</feature>
<dbReference type="EMBL" id="BARS01046807">
    <property type="protein sequence ID" value="GAG33168.1"/>
    <property type="molecule type" value="Genomic_DNA"/>
</dbReference>
<name>X0X924_9ZZZZ</name>
<accession>X0X924</accession>
<evidence type="ECO:0008006" key="3">
    <source>
        <dbReference type="Google" id="ProtNLM"/>
    </source>
</evidence>
<evidence type="ECO:0000256" key="1">
    <source>
        <dbReference type="SAM" id="MobiDB-lite"/>
    </source>
</evidence>
<gene>
    <name evidence="2" type="ORF">S01H1_70390</name>
</gene>
<protein>
    <recommendedName>
        <fullName evidence="3">Collagen-like protein</fullName>
    </recommendedName>
</protein>
<feature type="compositionally biased region" description="Gly residues" evidence="1">
    <location>
        <begin position="27"/>
        <end position="37"/>
    </location>
</feature>